<dbReference type="GO" id="GO:0004066">
    <property type="term" value="F:asparagine synthase (glutamine-hydrolyzing) activity"/>
    <property type="evidence" value="ECO:0007669"/>
    <property type="project" value="UniProtKB-EC"/>
</dbReference>
<accession>A0A5C7AC90</accession>
<evidence type="ECO:0000256" key="8">
    <source>
        <dbReference type="PIRSR" id="PIRSR001589-1"/>
    </source>
</evidence>
<organism evidence="11 12">
    <name type="scientific">Gelidibacter salicanalis</name>
    <dbReference type="NCBI Taxonomy" id="291193"/>
    <lineage>
        <taxon>Bacteria</taxon>
        <taxon>Pseudomonadati</taxon>
        <taxon>Bacteroidota</taxon>
        <taxon>Flavobacteriia</taxon>
        <taxon>Flavobacteriales</taxon>
        <taxon>Flavobacteriaceae</taxon>
        <taxon>Gelidibacter</taxon>
    </lineage>
</organism>
<keyword evidence="4 9" id="KW-0547">Nucleotide-binding</keyword>
<comment type="pathway">
    <text evidence="1">Amino-acid biosynthesis; L-asparagine biosynthesis; L-asparagine from L-aspartate (L-Gln route): step 1/1.</text>
</comment>
<evidence type="ECO:0000256" key="1">
    <source>
        <dbReference type="ARBA" id="ARBA00005187"/>
    </source>
</evidence>
<dbReference type="EC" id="6.3.5.4" evidence="3"/>
<comment type="caution">
    <text evidence="11">The sequence shown here is derived from an EMBL/GenBank/DDBJ whole genome shotgun (WGS) entry which is preliminary data.</text>
</comment>
<keyword evidence="5 9" id="KW-0067">ATP-binding</keyword>
<evidence type="ECO:0000256" key="6">
    <source>
        <dbReference type="ARBA" id="ARBA00022962"/>
    </source>
</evidence>
<dbReference type="Pfam" id="PF00733">
    <property type="entry name" value="Asn_synthase"/>
    <property type="match status" value="1"/>
</dbReference>
<keyword evidence="8" id="KW-0061">Asparagine biosynthesis</keyword>
<dbReference type="Gene3D" id="3.40.50.620">
    <property type="entry name" value="HUPs"/>
    <property type="match status" value="1"/>
</dbReference>
<dbReference type="EMBL" id="VORX01000009">
    <property type="protein sequence ID" value="TXE05847.1"/>
    <property type="molecule type" value="Genomic_DNA"/>
</dbReference>
<comment type="similarity">
    <text evidence="2">Belongs to the asparagine synthetase family.</text>
</comment>
<dbReference type="Proteomes" id="UP000321734">
    <property type="component" value="Unassembled WGS sequence"/>
</dbReference>
<evidence type="ECO:0000313" key="11">
    <source>
        <dbReference type="EMBL" id="TXE05847.1"/>
    </source>
</evidence>
<comment type="catalytic activity">
    <reaction evidence="7">
        <text>L-aspartate + L-glutamine + ATP + H2O = L-asparagine + L-glutamate + AMP + diphosphate + H(+)</text>
        <dbReference type="Rhea" id="RHEA:12228"/>
        <dbReference type="ChEBI" id="CHEBI:15377"/>
        <dbReference type="ChEBI" id="CHEBI:15378"/>
        <dbReference type="ChEBI" id="CHEBI:29985"/>
        <dbReference type="ChEBI" id="CHEBI:29991"/>
        <dbReference type="ChEBI" id="CHEBI:30616"/>
        <dbReference type="ChEBI" id="CHEBI:33019"/>
        <dbReference type="ChEBI" id="CHEBI:58048"/>
        <dbReference type="ChEBI" id="CHEBI:58359"/>
        <dbReference type="ChEBI" id="CHEBI:456215"/>
        <dbReference type="EC" id="6.3.5.4"/>
    </reaction>
</comment>
<evidence type="ECO:0000256" key="3">
    <source>
        <dbReference type="ARBA" id="ARBA00012737"/>
    </source>
</evidence>
<evidence type="ECO:0000313" key="12">
    <source>
        <dbReference type="Proteomes" id="UP000321734"/>
    </source>
</evidence>
<dbReference type="NCBIfam" id="TIGR01536">
    <property type="entry name" value="asn_synth_AEB"/>
    <property type="match status" value="1"/>
</dbReference>
<dbReference type="CDD" id="cd01991">
    <property type="entry name" value="Asn_synthase_B_C"/>
    <property type="match status" value="1"/>
</dbReference>
<keyword evidence="12" id="KW-1185">Reference proteome</keyword>
<dbReference type="InterPro" id="IPR006426">
    <property type="entry name" value="Asn_synth_AEB"/>
</dbReference>
<dbReference type="PANTHER" id="PTHR43284:SF1">
    <property type="entry name" value="ASPARAGINE SYNTHETASE"/>
    <property type="match status" value="1"/>
</dbReference>
<dbReference type="Gene3D" id="3.60.20.10">
    <property type="entry name" value="Glutamine Phosphoribosylpyrophosphate, subunit 1, domain 1"/>
    <property type="match status" value="1"/>
</dbReference>
<dbReference type="GO" id="GO:0006529">
    <property type="term" value="P:asparagine biosynthetic process"/>
    <property type="evidence" value="ECO:0007669"/>
    <property type="project" value="UniProtKB-KW"/>
</dbReference>
<keyword evidence="8" id="KW-0028">Amino-acid biosynthesis</keyword>
<sequence>MCGIAGIIGDYKNYDFNRMLWCQNHRGPDATQVFQDKDLAVLGHNRLAIIDLSFEANQPFLDGSSRYVIVFNGEIYNYIELKSELKSAYNFKTESDTEVLLAAYMVYGKECLHKLNGMFAFAIWDLQNQHLFAARDRFGVKPFFYTNVKGAFLFSSEIKAIHNSGTPKEPNQKVWINYFSSGSYGMPNETFWEEVHQLPPGHYLEYQGDTTSITKWYDFVLAVKNQPQINDYNQAKEHYKSLLLESIKLRFRADVPIGINISGGLDSSALLAFVNVYTSNSSQIEAFTFYTGNSDYDELPWVEDMIKHYPNPLHKVLLSSVEVPGLIEKISEHQDEPFGGIPTLAYAKLFECASKKGIKVLLDGQGMDEQLAGYDYYTNNVKSSIQGVTKSPFRPEILKEHLLIYTKTIVYPTPFDNAVQNLQYRDLFYTKIPRALRFNDRISMAFSTELREPFLDYKMVEFAFSLPIEYKINKNQSKKILRDILKDYVPDTLAYAPKRPLQTPQREWLGHELKGYVESHLFHIKSGPFKDWFCADAIDKVWNDYCNGDNESSFHIWQLVNFSVMMTPKEAYIS</sequence>
<keyword evidence="6 8" id="KW-0315">Glutamine amidotransferase</keyword>
<dbReference type="InterPro" id="IPR029055">
    <property type="entry name" value="Ntn_hydrolases_N"/>
</dbReference>
<dbReference type="PANTHER" id="PTHR43284">
    <property type="entry name" value="ASPARAGINE SYNTHETASE (GLUTAMINE-HYDROLYZING)"/>
    <property type="match status" value="1"/>
</dbReference>
<dbReference type="Pfam" id="PF13537">
    <property type="entry name" value="GATase_7"/>
    <property type="match status" value="1"/>
</dbReference>
<reference evidence="11 12" key="1">
    <citation type="submission" date="2019-08" db="EMBL/GenBank/DDBJ databases">
        <title>Genome sequence of Gelidibacter salicanalis IC162T.</title>
        <authorList>
            <person name="Bowman J.P."/>
        </authorList>
    </citation>
    <scope>NUCLEOTIDE SEQUENCE [LARGE SCALE GENOMIC DNA]</scope>
    <source>
        <strain evidence="11 12">IC162</strain>
    </source>
</reference>
<gene>
    <name evidence="11" type="primary">asnB</name>
    <name evidence="11" type="ORF">ES711_14905</name>
</gene>
<dbReference type="SUPFAM" id="SSF52402">
    <property type="entry name" value="Adenine nucleotide alpha hydrolases-like"/>
    <property type="match status" value="1"/>
</dbReference>
<evidence type="ECO:0000256" key="7">
    <source>
        <dbReference type="ARBA" id="ARBA00048741"/>
    </source>
</evidence>
<evidence type="ECO:0000256" key="9">
    <source>
        <dbReference type="PIRSR" id="PIRSR001589-2"/>
    </source>
</evidence>
<dbReference type="CDD" id="cd00712">
    <property type="entry name" value="AsnB"/>
    <property type="match status" value="1"/>
</dbReference>
<dbReference type="AlphaFoldDB" id="A0A5C7AC90"/>
<feature type="domain" description="Glutamine amidotransferase type-2" evidence="10">
    <location>
        <begin position="2"/>
        <end position="209"/>
    </location>
</feature>
<dbReference type="SUPFAM" id="SSF56235">
    <property type="entry name" value="N-terminal nucleophile aminohydrolases (Ntn hydrolases)"/>
    <property type="match status" value="1"/>
</dbReference>
<dbReference type="GO" id="GO:0005829">
    <property type="term" value="C:cytosol"/>
    <property type="evidence" value="ECO:0007669"/>
    <property type="project" value="TreeGrafter"/>
</dbReference>
<feature type="binding site" evidence="9">
    <location>
        <position position="96"/>
    </location>
    <ligand>
        <name>L-glutamine</name>
        <dbReference type="ChEBI" id="CHEBI:58359"/>
    </ligand>
</feature>
<name>A0A5C7AC90_9FLAO</name>
<evidence type="ECO:0000256" key="4">
    <source>
        <dbReference type="ARBA" id="ARBA00022741"/>
    </source>
</evidence>
<dbReference type="InterPro" id="IPR001962">
    <property type="entry name" value="Asn_synthase"/>
</dbReference>
<feature type="active site" description="For GATase activity" evidence="8">
    <location>
        <position position="2"/>
    </location>
</feature>
<dbReference type="InterPro" id="IPR051786">
    <property type="entry name" value="ASN_synthetase/amidase"/>
</dbReference>
<keyword evidence="11" id="KW-0436">Ligase</keyword>
<dbReference type="InterPro" id="IPR033738">
    <property type="entry name" value="AsnB_N"/>
</dbReference>
<proteinExistence type="inferred from homology"/>
<dbReference type="GO" id="GO:0005524">
    <property type="term" value="F:ATP binding"/>
    <property type="evidence" value="ECO:0007669"/>
    <property type="project" value="UniProtKB-KW"/>
</dbReference>
<evidence type="ECO:0000256" key="2">
    <source>
        <dbReference type="ARBA" id="ARBA00005752"/>
    </source>
</evidence>
<dbReference type="RefSeq" id="WP_146894099.1">
    <property type="nucleotide sequence ID" value="NZ_VORX01000009.1"/>
</dbReference>
<dbReference type="InterPro" id="IPR014729">
    <property type="entry name" value="Rossmann-like_a/b/a_fold"/>
</dbReference>
<protein>
    <recommendedName>
        <fullName evidence="3">asparagine synthase (glutamine-hydrolyzing)</fullName>
        <ecNumber evidence="3">6.3.5.4</ecNumber>
    </recommendedName>
</protein>
<dbReference type="OrthoDB" id="9763290at2"/>
<dbReference type="PROSITE" id="PS51278">
    <property type="entry name" value="GATASE_TYPE_2"/>
    <property type="match status" value="1"/>
</dbReference>
<evidence type="ECO:0000256" key="5">
    <source>
        <dbReference type="ARBA" id="ARBA00022840"/>
    </source>
</evidence>
<evidence type="ECO:0000259" key="10">
    <source>
        <dbReference type="PROSITE" id="PS51278"/>
    </source>
</evidence>
<dbReference type="InterPro" id="IPR017932">
    <property type="entry name" value="GATase_2_dom"/>
</dbReference>
<dbReference type="PIRSF" id="PIRSF001589">
    <property type="entry name" value="Asn_synthetase_glu-h"/>
    <property type="match status" value="1"/>
</dbReference>